<dbReference type="Gene3D" id="1.10.260.40">
    <property type="entry name" value="lambda repressor-like DNA-binding domains"/>
    <property type="match status" value="1"/>
</dbReference>
<dbReference type="InterPro" id="IPR001387">
    <property type="entry name" value="Cro/C1-type_HTH"/>
</dbReference>
<dbReference type="PANTHER" id="PTHR46797:SF1">
    <property type="entry name" value="METHYLPHOSPHONATE SYNTHASE"/>
    <property type="match status" value="1"/>
</dbReference>
<dbReference type="SUPFAM" id="SSF47413">
    <property type="entry name" value="lambda repressor-like DNA-binding domains"/>
    <property type="match status" value="1"/>
</dbReference>
<dbReference type="InterPro" id="IPR050807">
    <property type="entry name" value="TransReg_Diox_bact_type"/>
</dbReference>
<dbReference type="GO" id="GO:0003677">
    <property type="term" value="F:DNA binding"/>
    <property type="evidence" value="ECO:0007669"/>
    <property type="project" value="UniProtKB-KW"/>
</dbReference>
<dbReference type="InterPro" id="IPR010982">
    <property type="entry name" value="Lambda_DNA-bd_dom_sf"/>
</dbReference>
<dbReference type="Proteomes" id="UP000238157">
    <property type="component" value="Unassembled WGS sequence"/>
</dbReference>
<evidence type="ECO:0000313" key="4">
    <source>
        <dbReference type="Proteomes" id="UP000238157"/>
    </source>
</evidence>
<dbReference type="CDD" id="cd00093">
    <property type="entry name" value="HTH_XRE"/>
    <property type="match status" value="1"/>
</dbReference>
<sequence>MTNIESLEKRIALADEIRKIRKANKLSQMELAEKMGIARSTISKIENGEFAFSVDYLIKLADHLNFKIKLEKNET</sequence>
<keyword evidence="4" id="KW-1185">Reference proteome</keyword>
<gene>
    <name evidence="3" type="ORF">CLW00_102307</name>
</gene>
<protein>
    <submittedName>
        <fullName evidence="3">DNA-binding XRE family transcriptional regulator</fullName>
    </submittedName>
</protein>
<evidence type="ECO:0000259" key="2">
    <source>
        <dbReference type="PROSITE" id="PS50943"/>
    </source>
</evidence>
<evidence type="ECO:0000313" key="3">
    <source>
        <dbReference type="EMBL" id="PRY89831.1"/>
    </source>
</evidence>
<comment type="caution">
    <text evidence="3">The sequence shown here is derived from an EMBL/GenBank/DDBJ whole genome shotgun (WGS) entry which is preliminary data.</text>
</comment>
<dbReference type="RefSeq" id="WP_106132511.1">
    <property type="nucleotide sequence ID" value="NZ_PVTR01000002.1"/>
</dbReference>
<evidence type="ECO:0000256" key="1">
    <source>
        <dbReference type="ARBA" id="ARBA00023125"/>
    </source>
</evidence>
<proteinExistence type="predicted"/>
<keyword evidence="1 3" id="KW-0238">DNA-binding</keyword>
<dbReference type="Pfam" id="PF01381">
    <property type="entry name" value="HTH_3"/>
    <property type="match status" value="1"/>
</dbReference>
<name>A0A2T0WT13_9BACT</name>
<dbReference type="EMBL" id="PVTR01000002">
    <property type="protein sequence ID" value="PRY89831.1"/>
    <property type="molecule type" value="Genomic_DNA"/>
</dbReference>
<dbReference type="GO" id="GO:0003700">
    <property type="term" value="F:DNA-binding transcription factor activity"/>
    <property type="evidence" value="ECO:0007669"/>
    <property type="project" value="TreeGrafter"/>
</dbReference>
<dbReference type="AlphaFoldDB" id="A0A2T0WT13"/>
<dbReference type="GO" id="GO:0005829">
    <property type="term" value="C:cytosol"/>
    <property type="evidence" value="ECO:0007669"/>
    <property type="project" value="TreeGrafter"/>
</dbReference>
<dbReference type="OrthoDB" id="959032at2"/>
<feature type="domain" description="HTH cro/C1-type" evidence="2">
    <location>
        <begin position="17"/>
        <end position="71"/>
    </location>
</feature>
<accession>A0A2T0WT13</accession>
<dbReference type="PROSITE" id="PS50943">
    <property type="entry name" value="HTH_CROC1"/>
    <property type="match status" value="1"/>
</dbReference>
<dbReference type="SMART" id="SM00530">
    <property type="entry name" value="HTH_XRE"/>
    <property type="match status" value="1"/>
</dbReference>
<dbReference type="PANTHER" id="PTHR46797">
    <property type="entry name" value="HTH-TYPE TRANSCRIPTIONAL REGULATOR"/>
    <property type="match status" value="1"/>
</dbReference>
<organism evidence="3 4">
    <name type="scientific">Mongoliibacter ruber</name>
    <dbReference type="NCBI Taxonomy" id="1750599"/>
    <lineage>
        <taxon>Bacteria</taxon>
        <taxon>Pseudomonadati</taxon>
        <taxon>Bacteroidota</taxon>
        <taxon>Cytophagia</taxon>
        <taxon>Cytophagales</taxon>
        <taxon>Cyclobacteriaceae</taxon>
        <taxon>Mongoliibacter</taxon>
    </lineage>
</organism>
<reference evidence="3 4" key="1">
    <citation type="submission" date="2018-03" db="EMBL/GenBank/DDBJ databases">
        <title>Genomic Encyclopedia of Archaeal and Bacterial Type Strains, Phase II (KMG-II): from individual species to whole genera.</title>
        <authorList>
            <person name="Goeker M."/>
        </authorList>
    </citation>
    <scope>NUCLEOTIDE SEQUENCE [LARGE SCALE GENOMIC DNA]</scope>
    <source>
        <strain evidence="3 4">DSM 27929</strain>
    </source>
</reference>